<organism evidence="2 3">
    <name type="scientific">Dryococelus australis</name>
    <dbReference type="NCBI Taxonomy" id="614101"/>
    <lineage>
        <taxon>Eukaryota</taxon>
        <taxon>Metazoa</taxon>
        <taxon>Ecdysozoa</taxon>
        <taxon>Arthropoda</taxon>
        <taxon>Hexapoda</taxon>
        <taxon>Insecta</taxon>
        <taxon>Pterygota</taxon>
        <taxon>Neoptera</taxon>
        <taxon>Polyneoptera</taxon>
        <taxon>Phasmatodea</taxon>
        <taxon>Verophasmatodea</taxon>
        <taxon>Anareolatae</taxon>
        <taxon>Phasmatidae</taxon>
        <taxon>Eurycanthinae</taxon>
        <taxon>Dryococelus</taxon>
    </lineage>
</organism>
<evidence type="ECO:0000313" key="2">
    <source>
        <dbReference type="EMBL" id="KAJ8874877.1"/>
    </source>
</evidence>
<dbReference type="Proteomes" id="UP001159363">
    <property type="component" value="Chromosome 8"/>
</dbReference>
<proteinExistence type="predicted"/>
<feature type="region of interest" description="Disordered" evidence="1">
    <location>
        <begin position="145"/>
        <end position="168"/>
    </location>
</feature>
<evidence type="ECO:0000256" key="1">
    <source>
        <dbReference type="SAM" id="MobiDB-lite"/>
    </source>
</evidence>
<feature type="region of interest" description="Disordered" evidence="1">
    <location>
        <begin position="107"/>
        <end position="130"/>
    </location>
</feature>
<name>A0ABQ9GS54_9NEOP</name>
<gene>
    <name evidence="2" type="ORF">PR048_022767</name>
</gene>
<evidence type="ECO:0000313" key="3">
    <source>
        <dbReference type="Proteomes" id="UP001159363"/>
    </source>
</evidence>
<accession>A0ABQ9GS54</accession>
<comment type="caution">
    <text evidence="2">The sequence shown here is derived from an EMBL/GenBank/DDBJ whole genome shotgun (WGS) entry which is preliminary data.</text>
</comment>
<feature type="region of interest" description="Disordered" evidence="1">
    <location>
        <begin position="237"/>
        <end position="261"/>
    </location>
</feature>
<protein>
    <submittedName>
        <fullName evidence="2">Uncharacterized protein</fullName>
    </submittedName>
</protein>
<dbReference type="EMBL" id="JARBHB010000009">
    <property type="protein sequence ID" value="KAJ8874877.1"/>
    <property type="molecule type" value="Genomic_DNA"/>
</dbReference>
<reference evidence="2 3" key="1">
    <citation type="submission" date="2023-02" db="EMBL/GenBank/DDBJ databases">
        <title>LHISI_Scaffold_Assembly.</title>
        <authorList>
            <person name="Stuart O.P."/>
            <person name="Cleave R."/>
            <person name="Magrath M.J.L."/>
            <person name="Mikheyev A.S."/>
        </authorList>
    </citation>
    <scope>NUCLEOTIDE SEQUENCE [LARGE SCALE GENOMIC DNA]</scope>
    <source>
        <strain evidence="2">Daus_M_001</strain>
        <tissue evidence="2">Leg muscle</tissue>
    </source>
</reference>
<sequence>MTLQICSKQTNNTNVGCQKFRCKSKRGDSIPRRYKPVRDNYKEKLLHTLRYYVDDLHRAETEDEGGVNLQDDILSSALVRTLSTRAELTTCYLSWFKKLCLGTNPEHKSRTDHMNRISSSGMRNARLGNGRSPIRSALPTPLCESLGAAQPGVEPSSPRWEASSLTPTPPRPPCINTLGGHSHETVDLPCRSRLVRRRSGVWEAMGSNPGSGAVWVALENEVLKADEGETRCNLNSAGMQRLDGTGDPRENPPTSGIVRRDSYVWKSEPEPSVYHPDVADTPPDKPRTCYFSNYRKLLIVGRKISYPPSSSGVFTSLSPCVGGYRLWHEGRARVICIPRHVRVIRSLFNFPASTPSPARAATVLWRVCGSGEGRIWPGVASGGWSAREISHHGTFSRFNPVPLAARVLLI</sequence>
<keyword evidence="3" id="KW-1185">Reference proteome</keyword>